<proteinExistence type="predicted"/>
<sequence>MVVDPEPVPWSRHTYDGLAPAYAAANRTIRRGLVPYADRLLAHAGTGLVLELGCGSGRDLQHLESLGANVVGIDLSAGMLAESRRQVAAPLVQGDVRGIPLRAGAVAGCWCVATLLHLPPEQLRIAFAELARVIAVGGMLVLGTQRGSSSALELDPYTGQYMRLMTRHSPEAIVDGLTAHGFRTHLESSTVDDLRGWVLVTAIRHDVELRGAQ</sequence>
<dbReference type="PANTHER" id="PTHR43861:SF1">
    <property type="entry name" value="TRANS-ACONITATE 2-METHYLTRANSFERASE"/>
    <property type="match status" value="1"/>
</dbReference>
<keyword evidence="5" id="KW-1185">Reference proteome</keyword>
<dbReference type="GO" id="GO:0008168">
    <property type="term" value="F:methyltransferase activity"/>
    <property type="evidence" value="ECO:0007669"/>
    <property type="project" value="UniProtKB-KW"/>
</dbReference>
<keyword evidence="2" id="KW-0808">Transferase</keyword>
<dbReference type="Pfam" id="PF13649">
    <property type="entry name" value="Methyltransf_25"/>
    <property type="match status" value="1"/>
</dbReference>
<evidence type="ECO:0000313" key="4">
    <source>
        <dbReference type="EMBL" id="NKE60685.1"/>
    </source>
</evidence>
<dbReference type="Gene3D" id="3.40.50.150">
    <property type="entry name" value="Vaccinia Virus protein VP39"/>
    <property type="match status" value="1"/>
</dbReference>
<keyword evidence="1 4" id="KW-0489">Methyltransferase</keyword>
<name>A0ABX1FNW6_9PSEU</name>
<feature type="domain" description="Methyltransferase" evidence="3">
    <location>
        <begin position="49"/>
        <end position="138"/>
    </location>
</feature>
<evidence type="ECO:0000256" key="2">
    <source>
        <dbReference type="ARBA" id="ARBA00022679"/>
    </source>
</evidence>
<gene>
    <name evidence="4" type="ORF">FXN61_29405</name>
</gene>
<organism evidence="4 5">
    <name type="scientific">Lentzea indica</name>
    <dbReference type="NCBI Taxonomy" id="2604800"/>
    <lineage>
        <taxon>Bacteria</taxon>
        <taxon>Bacillati</taxon>
        <taxon>Actinomycetota</taxon>
        <taxon>Actinomycetes</taxon>
        <taxon>Pseudonocardiales</taxon>
        <taxon>Pseudonocardiaceae</taxon>
        <taxon>Lentzea</taxon>
    </lineage>
</organism>
<dbReference type="RefSeq" id="WP_167977347.1">
    <property type="nucleotide sequence ID" value="NZ_VSRL01000132.1"/>
</dbReference>
<dbReference type="EMBL" id="VSRL01000132">
    <property type="protein sequence ID" value="NKE60685.1"/>
    <property type="molecule type" value="Genomic_DNA"/>
</dbReference>
<dbReference type="InterPro" id="IPR041698">
    <property type="entry name" value="Methyltransf_25"/>
</dbReference>
<protein>
    <submittedName>
        <fullName evidence="4">Class I SAM-dependent methyltransferase</fullName>
    </submittedName>
</protein>
<dbReference type="Proteomes" id="UP001515943">
    <property type="component" value="Unassembled WGS sequence"/>
</dbReference>
<reference evidence="4 5" key="1">
    <citation type="submission" date="2019-08" db="EMBL/GenBank/DDBJ databases">
        <title>Lentzea from Indian Himalayas.</title>
        <authorList>
            <person name="Mandal S."/>
            <person name="Mallick Gupta A."/>
            <person name="Maiti P.K."/>
            <person name="Sarkar J."/>
            <person name="Mandal S."/>
        </authorList>
    </citation>
    <scope>NUCLEOTIDE SEQUENCE [LARGE SCALE GENOMIC DNA]</scope>
    <source>
        <strain evidence="4 5">PSKA42</strain>
    </source>
</reference>
<evidence type="ECO:0000259" key="3">
    <source>
        <dbReference type="Pfam" id="PF13649"/>
    </source>
</evidence>
<dbReference type="SUPFAM" id="SSF53335">
    <property type="entry name" value="S-adenosyl-L-methionine-dependent methyltransferases"/>
    <property type="match status" value="1"/>
</dbReference>
<dbReference type="InterPro" id="IPR029063">
    <property type="entry name" value="SAM-dependent_MTases_sf"/>
</dbReference>
<dbReference type="PANTHER" id="PTHR43861">
    <property type="entry name" value="TRANS-ACONITATE 2-METHYLTRANSFERASE-RELATED"/>
    <property type="match status" value="1"/>
</dbReference>
<dbReference type="CDD" id="cd02440">
    <property type="entry name" value="AdoMet_MTases"/>
    <property type="match status" value="1"/>
</dbReference>
<evidence type="ECO:0000256" key="1">
    <source>
        <dbReference type="ARBA" id="ARBA00022603"/>
    </source>
</evidence>
<comment type="caution">
    <text evidence="4">The sequence shown here is derived from an EMBL/GenBank/DDBJ whole genome shotgun (WGS) entry which is preliminary data.</text>
</comment>
<evidence type="ECO:0000313" key="5">
    <source>
        <dbReference type="Proteomes" id="UP001515943"/>
    </source>
</evidence>
<accession>A0ABX1FNW6</accession>
<dbReference type="GO" id="GO:0032259">
    <property type="term" value="P:methylation"/>
    <property type="evidence" value="ECO:0007669"/>
    <property type="project" value="UniProtKB-KW"/>
</dbReference>